<evidence type="ECO:0000313" key="13">
    <source>
        <dbReference type="Proteomes" id="UP000237000"/>
    </source>
</evidence>
<dbReference type="PANTHER" id="PTHR31764">
    <property type="entry name" value="PROTEIN HAPLESS 2"/>
    <property type="match status" value="1"/>
</dbReference>
<sequence>MGLIVVAHVSFGVQILSKLKLEKCEKISDSDNLNCTKKIVLNMVVPSGSSGGEASIVAEIVEAEENSTQKIQTLRIPLVLTDNKSAAYAIYDLTYIRDVSYKPEEYYVKTRKCEPEASAKVVKICESQSVVLVGRSGGCLRRVEMFWMKGKPNTAHCVRFPGDWFHIFSIGPRSLGFSVKIQVKTGSKISEVFVGPENRTVTSDDNFLRVNLIGDFFGYTNIPSFEDFYLVIPRQADQNRIRRRQLPLYGIEGRFERINQHPNAGTHSFSIGVTEVLNSNLLIELRADDVEYVYQKSPGKIISINIPTFEALSQFGIATITTKNTGNLEASYGLMFDCSINVILMEEQFFIMKPKEETTRSFKLYPSTDQAAKYVCAAILKDSDYNEVDKAECQFATTSTVLDNGSQSTLFHPPKNNINDFFGSIESIWNELWKSLTDFITGKTCSYLPYRELLPLQKKMLWFF</sequence>
<evidence type="ECO:0000256" key="1">
    <source>
        <dbReference type="ARBA" id="ARBA00004251"/>
    </source>
</evidence>
<gene>
    <name evidence="12" type="ORF">TorRG33x02_180190</name>
</gene>
<dbReference type="PANTHER" id="PTHR31764:SF0">
    <property type="entry name" value="GENERATIVE CELL SPECIFIC-1_HAP2 DOMAIN-CONTAINING PROTEIN"/>
    <property type="match status" value="1"/>
</dbReference>
<evidence type="ECO:0000313" key="12">
    <source>
        <dbReference type="EMBL" id="PON86145.1"/>
    </source>
</evidence>
<evidence type="ECO:0000256" key="6">
    <source>
        <dbReference type="ARBA" id="ARBA00022989"/>
    </source>
</evidence>
<keyword evidence="4" id="KW-0812">Transmembrane</keyword>
<keyword evidence="10" id="KW-0278">Fertilization</keyword>
<evidence type="ECO:0000259" key="11">
    <source>
        <dbReference type="Pfam" id="PF10699"/>
    </source>
</evidence>
<evidence type="ECO:0000256" key="10">
    <source>
        <dbReference type="ARBA" id="ARBA00023279"/>
    </source>
</evidence>
<protein>
    <submittedName>
        <fullName evidence="12">Protein HAPLESS</fullName>
    </submittedName>
</protein>
<dbReference type="Pfam" id="PF10699">
    <property type="entry name" value="HAP2-GCS1"/>
    <property type="match status" value="1"/>
</dbReference>
<dbReference type="InterPro" id="IPR040326">
    <property type="entry name" value="HAP2/GCS1"/>
</dbReference>
<name>A0A2P5EKY1_TREOI</name>
<dbReference type="Proteomes" id="UP000237000">
    <property type="component" value="Unassembled WGS sequence"/>
</dbReference>
<evidence type="ECO:0000256" key="9">
    <source>
        <dbReference type="ARBA" id="ARBA00023157"/>
    </source>
</evidence>
<dbReference type="STRING" id="63057.A0A2P5EKY1"/>
<comment type="caution">
    <text evidence="12">The sequence shown here is derived from an EMBL/GenBank/DDBJ whole genome shotgun (WGS) entry which is preliminary data.</text>
</comment>
<evidence type="ECO:0000256" key="5">
    <source>
        <dbReference type="ARBA" id="ARBA00022729"/>
    </source>
</evidence>
<dbReference type="GO" id="GO:0005886">
    <property type="term" value="C:plasma membrane"/>
    <property type="evidence" value="ECO:0007669"/>
    <property type="project" value="UniProtKB-SubCell"/>
</dbReference>
<keyword evidence="9" id="KW-1015">Disulfide bond</keyword>
<dbReference type="InParanoid" id="A0A2P5EKY1"/>
<keyword evidence="8" id="KW-0472">Membrane</keyword>
<dbReference type="InterPro" id="IPR018928">
    <property type="entry name" value="HAP2/GCS1_dom"/>
</dbReference>
<evidence type="ECO:0000256" key="3">
    <source>
        <dbReference type="ARBA" id="ARBA00022475"/>
    </source>
</evidence>
<comment type="similarity">
    <text evidence="2">Belongs to the HAP2/GCS1 family.</text>
</comment>
<keyword evidence="5" id="KW-0732">Signal</keyword>
<feature type="domain" description="Generative cell specific-1/HAP2" evidence="11">
    <location>
        <begin position="234"/>
        <end position="432"/>
    </location>
</feature>
<accession>A0A2P5EKY1</accession>
<dbReference type="OrthoDB" id="272303at2759"/>
<dbReference type="EMBL" id="JXTC01000136">
    <property type="protein sequence ID" value="PON86145.1"/>
    <property type="molecule type" value="Genomic_DNA"/>
</dbReference>
<keyword evidence="13" id="KW-1185">Reference proteome</keyword>
<evidence type="ECO:0000256" key="2">
    <source>
        <dbReference type="ARBA" id="ARBA00010929"/>
    </source>
</evidence>
<proteinExistence type="inferred from homology"/>
<dbReference type="GO" id="GO:0008289">
    <property type="term" value="F:lipid binding"/>
    <property type="evidence" value="ECO:0007669"/>
    <property type="project" value="UniProtKB-KW"/>
</dbReference>
<evidence type="ECO:0000256" key="8">
    <source>
        <dbReference type="ARBA" id="ARBA00023136"/>
    </source>
</evidence>
<evidence type="ECO:0000256" key="7">
    <source>
        <dbReference type="ARBA" id="ARBA00023121"/>
    </source>
</evidence>
<evidence type="ECO:0000256" key="4">
    <source>
        <dbReference type="ARBA" id="ARBA00022692"/>
    </source>
</evidence>
<keyword evidence="7" id="KW-0446">Lipid-binding</keyword>
<keyword evidence="6" id="KW-1133">Transmembrane helix</keyword>
<dbReference type="AlphaFoldDB" id="A0A2P5EKY1"/>
<keyword evidence="3" id="KW-1003">Cell membrane</keyword>
<comment type="subcellular location">
    <subcellularLocation>
        <location evidence="1">Cell membrane</location>
        <topology evidence="1">Single-pass type I membrane protein</topology>
    </subcellularLocation>
</comment>
<organism evidence="12 13">
    <name type="scientific">Trema orientale</name>
    <name type="common">Charcoal tree</name>
    <name type="synonym">Celtis orientalis</name>
    <dbReference type="NCBI Taxonomy" id="63057"/>
    <lineage>
        <taxon>Eukaryota</taxon>
        <taxon>Viridiplantae</taxon>
        <taxon>Streptophyta</taxon>
        <taxon>Embryophyta</taxon>
        <taxon>Tracheophyta</taxon>
        <taxon>Spermatophyta</taxon>
        <taxon>Magnoliopsida</taxon>
        <taxon>eudicotyledons</taxon>
        <taxon>Gunneridae</taxon>
        <taxon>Pentapetalae</taxon>
        <taxon>rosids</taxon>
        <taxon>fabids</taxon>
        <taxon>Rosales</taxon>
        <taxon>Cannabaceae</taxon>
        <taxon>Trema</taxon>
    </lineage>
</organism>
<reference evidence="13" key="1">
    <citation type="submission" date="2016-06" db="EMBL/GenBank/DDBJ databases">
        <title>Parallel loss of symbiosis genes in relatives of nitrogen-fixing non-legume Parasponia.</title>
        <authorList>
            <person name="Van Velzen R."/>
            <person name="Holmer R."/>
            <person name="Bu F."/>
            <person name="Rutten L."/>
            <person name="Van Zeijl A."/>
            <person name="Liu W."/>
            <person name="Santuari L."/>
            <person name="Cao Q."/>
            <person name="Sharma T."/>
            <person name="Shen D."/>
            <person name="Roswanjaya Y."/>
            <person name="Wardhani T."/>
            <person name="Kalhor M.S."/>
            <person name="Jansen J."/>
            <person name="Van den Hoogen J."/>
            <person name="Gungor B."/>
            <person name="Hartog M."/>
            <person name="Hontelez J."/>
            <person name="Verver J."/>
            <person name="Yang W.-C."/>
            <person name="Schijlen E."/>
            <person name="Repin R."/>
            <person name="Schilthuizen M."/>
            <person name="Schranz E."/>
            <person name="Heidstra R."/>
            <person name="Miyata K."/>
            <person name="Fedorova E."/>
            <person name="Kohlen W."/>
            <person name="Bisseling T."/>
            <person name="Smit S."/>
            <person name="Geurts R."/>
        </authorList>
    </citation>
    <scope>NUCLEOTIDE SEQUENCE [LARGE SCALE GENOMIC DNA]</scope>
    <source>
        <strain evidence="13">cv. RG33-2</strain>
    </source>
</reference>